<proteinExistence type="predicted"/>
<comment type="caution">
    <text evidence="2">The sequence shown here is derived from an EMBL/GenBank/DDBJ whole genome shotgun (WGS) entry which is preliminary data.</text>
</comment>
<feature type="transmembrane region" description="Helical" evidence="1">
    <location>
        <begin position="38"/>
        <end position="56"/>
    </location>
</feature>
<keyword evidence="1" id="KW-1133">Transmembrane helix</keyword>
<evidence type="ECO:0000313" key="2">
    <source>
        <dbReference type="EMBL" id="CAF0698619.1"/>
    </source>
</evidence>
<gene>
    <name evidence="2" type="ORF">MPNT_290004</name>
</gene>
<dbReference type="Proteomes" id="UP000663859">
    <property type="component" value="Unassembled WGS sequence"/>
</dbReference>
<dbReference type="EMBL" id="CAJNOB010000022">
    <property type="protein sequence ID" value="CAF0698619.1"/>
    <property type="molecule type" value="Genomic_DNA"/>
</dbReference>
<sequence length="57" mass="6507">MQQGTFGCIALFSLVFVSRLLGLQESFFLLFPPHVLEDFLGLHFSISFFFCSVRCGR</sequence>
<name>A0A8J2FST8_9BACT</name>
<evidence type="ECO:0000313" key="3">
    <source>
        <dbReference type="Proteomes" id="UP000663859"/>
    </source>
</evidence>
<reference evidence="2" key="1">
    <citation type="submission" date="2021-02" db="EMBL/GenBank/DDBJ databases">
        <authorList>
            <person name="Cremers G."/>
            <person name="Picone N."/>
        </authorList>
    </citation>
    <scope>NUCLEOTIDE SEQUENCE</scope>
    <source>
        <strain evidence="2">PQ17</strain>
    </source>
</reference>
<evidence type="ECO:0000256" key="1">
    <source>
        <dbReference type="SAM" id="Phobius"/>
    </source>
</evidence>
<protein>
    <submittedName>
        <fullName evidence="2">Uncharacterized protein</fullName>
    </submittedName>
</protein>
<keyword evidence="1" id="KW-0812">Transmembrane</keyword>
<organism evidence="2 3">
    <name type="scientific">Candidatus Methylacidithermus pantelleriae</name>
    <dbReference type="NCBI Taxonomy" id="2744239"/>
    <lineage>
        <taxon>Bacteria</taxon>
        <taxon>Pseudomonadati</taxon>
        <taxon>Verrucomicrobiota</taxon>
        <taxon>Methylacidiphilae</taxon>
        <taxon>Methylacidiphilales</taxon>
        <taxon>Methylacidiphilaceae</taxon>
        <taxon>Candidatus Methylacidithermus</taxon>
    </lineage>
</organism>
<keyword evidence="3" id="KW-1185">Reference proteome</keyword>
<accession>A0A8J2FST8</accession>
<dbReference type="AlphaFoldDB" id="A0A8J2FST8"/>
<keyword evidence="1" id="KW-0472">Membrane</keyword>